<name>A0A916NGC6_9MICO</name>
<dbReference type="EMBL" id="CAJVAP010000008">
    <property type="protein sequence ID" value="CAG7606268.1"/>
    <property type="molecule type" value="Genomic_DNA"/>
</dbReference>
<organism evidence="3 4">
    <name type="scientific">Leucobacter soli</name>
    <dbReference type="NCBI Taxonomy" id="2812850"/>
    <lineage>
        <taxon>Bacteria</taxon>
        <taxon>Bacillati</taxon>
        <taxon>Actinomycetota</taxon>
        <taxon>Actinomycetes</taxon>
        <taxon>Micrococcales</taxon>
        <taxon>Microbacteriaceae</taxon>
        <taxon>Leucobacter</taxon>
    </lineage>
</organism>
<dbReference type="EC" id="1.5.1.-" evidence="3"/>
<dbReference type="InterPro" id="IPR002563">
    <property type="entry name" value="Flavin_Rdtase-like_dom"/>
</dbReference>
<dbReference type="GO" id="GO:0010181">
    <property type="term" value="F:FMN binding"/>
    <property type="evidence" value="ECO:0007669"/>
    <property type="project" value="InterPro"/>
</dbReference>
<keyword evidence="4" id="KW-1185">Reference proteome</keyword>
<evidence type="ECO:0000313" key="4">
    <source>
        <dbReference type="Proteomes" id="UP000693892"/>
    </source>
</evidence>
<dbReference type="InterPro" id="IPR050268">
    <property type="entry name" value="NADH-dep_flavin_reductase"/>
</dbReference>
<dbReference type="Proteomes" id="UP000693892">
    <property type="component" value="Unassembled WGS sequence"/>
</dbReference>
<dbReference type="AlphaFoldDB" id="A0A916NGC6"/>
<comment type="caution">
    <text evidence="3">The sequence shown here is derived from an EMBL/GenBank/DDBJ whole genome shotgun (WGS) entry which is preliminary data.</text>
</comment>
<gene>
    <name evidence="3" type="ORF">LEUCIP111803_00906</name>
</gene>
<dbReference type="PANTHER" id="PTHR30466">
    <property type="entry name" value="FLAVIN REDUCTASE"/>
    <property type="match status" value="1"/>
</dbReference>
<dbReference type="SMART" id="SM00903">
    <property type="entry name" value="Flavin_Reduct"/>
    <property type="match status" value="1"/>
</dbReference>
<feature type="domain" description="Flavin reductase like" evidence="2">
    <location>
        <begin position="22"/>
        <end position="165"/>
    </location>
</feature>
<reference evidence="3" key="1">
    <citation type="submission" date="2021-06" db="EMBL/GenBank/DDBJ databases">
        <authorList>
            <person name="Criscuolo A."/>
        </authorList>
    </citation>
    <scope>NUCLEOTIDE SEQUENCE</scope>
    <source>
        <strain evidence="3">CIP111803</strain>
    </source>
</reference>
<evidence type="ECO:0000259" key="2">
    <source>
        <dbReference type="SMART" id="SM00903"/>
    </source>
</evidence>
<keyword evidence="1 3" id="KW-0560">Oxidoreductase</keyword>
<evidence type="ECO:0000313" key="3">
    <source>
        <dbReference type="EMBL" id="CAG7606268.1"/>
    </source>
</evidence>
<dbReference type="GO" id="GO:0042602">
    <property type="term" value="F:riboflavin reductase (NADPH) activity"/>
    <property type="evidence" value="ECO:0007669"/>
    <property type="project" value="TreeGrafter"/>
</dbReference>
<dbReference type="PANTHER" id="PTHR30466:SF1">
    <property type="entry name" value="FMN REDUCTASE (NADH) RUTF"/>
    <property type="match status" value="1"/>
</dbReference>
<proteinExistence type="predicted"/>
<evidence type="ECO:0000256" key="1">
    <source>
        <dbReference type="ARBA" id="ARBA00023002"/>
    </source>
</evidence>
<dbReference type="RefSeq" id="WP_218114530.1">
    <property type="nucleotide sequence ID" value="NZ_CAJVAP010000008.1"/>
</dbReference>
<accession>A0A916NGC6</accession>
<dbReference type="Pfam" id="PF01613">
    <property type="entry name" value="Flavin_Reduct"/>
    <property type="match status" value="1"/>
</dbReference>
<protein>
    <submittedName>
        <fullName evidence="3">Flavin reductase</fullName>
        <ecNumber evidence="3">1.5.1.-</ecNumber>
    </submittedName>
</protein>
<sequence>MSDAVRMNPDGSVNVMEYRRTLGAFMTGVTVVTTTDGEGRPRGMTMNSFTSVSLDPPLVLVCVDHRAASYDAFVESAGIAVHILGSEQQDLARTFASKSEDKFADVETVDGRGGAPVIPDVHAWIDCATDQVVIAGDHAIIIGRVLDYDAQDRRPLGFYQGKFNAFSTDEEIVQQRGDASAQTTVRWVVETADGRLAVRAADDGSLALPESRLSAEQLSHGGLSTAAAARLGCDVEIDFLYSVYDSAQGNPILVYRGRAPGGLGDATADCTLIPAAQTDGARFRDRSEQAVILRYLDERAGAAFGIYAGTQAEGSVAVLTTPPRSHKREEEAR</sequence>